<dbReference type="AlphaFoldDB" id="A0A1R2CLV4"/>
<evidence type="ECO:0000313" key="4">
    <source>
        <dbReference type="Proteomes" id="UP000187209"/>
    </source>
</evidence>
<organism evidence="3 4">
    <name type="scientific">Stentor coeruleus</name>
    <dbReference type="NCBI Taxonomy" id="5963"/>
    <lineage>
        <taxon>Eukaryota</taxon>
        <taxon>Sar</taxon>
        <taxon>Alveolata</taxon>
        <taxon>Ciliophora</taxon>
        <taxon>Postciliodesmatophora</taxon>
        <taxon>Heterotrichea</taxon>
        <taxon>Heterotrichida</taxon>
        <taxon>Stentoridae</taxon>
        <taxon>Stentor</taxon>
    </lineage>
</organism>
<gene>
    <name evidence="3" type="ORF">SteCoe_7677</name>
</gene>
<name>A0A1R2CLV4_9CILI</name>
<dbReference type="Pfam" id="PF03109">
    <property type="entry name" value="ABC1"/>
    <property type="match status" value="1"/>
</dbReference>
<evidence type="ECO:0000313" key="3">
    <source>
        <dbReference type="EMBL" id="OMJ90003.1"/>
    </source>
</evidence>
<evidence type="ECO:0000256" key="1">
    <source>
        <dbReference type="ARBA" id="ARBA00009670"/>
    </source>
</evidence>
<protein>
    <recommendedName>
        <fullName evidence="2">ABC1 atypical kinase-like domain-containing protein</fullName>
    </recommendedName>
</protein>
<comment type="similarity">
    <text evidence="1">Belongs to the protein kinase superfamily. ADCK protein kinase family.</text>
</comment>
<feature type="domain" description="ABC1 atypical kinase-like" evidence="2">
    <location>
        <begin position="122"/>
        <end position="370"/>
    </location>
</feature>
<accession>A0A1R2CLV4</accession>
<dbReference type="SUPFAM" id="SSF56112">
    <property type="entry name" value="Protein kinase-like (PK-like)"/>
    <property type="match status" value="1"/>
</dbReference>
<dbReference type="InterPro" id="IPR004147">
    <property type="entry name" value="ABC1_dom"/>
</dbReference>
<reference evidence="3 4" key="1">
    <citation type="submission" date="2016-11" db="EMBL/GenBank/DDBJ databases">
        <title>The macronuclear genome of Stentor coeruleus: a giant cell with tiny introns.</title>
        <authorList>
            <person name="Slabodnick M."/>
            <person name="Ruby J.G."/>
            <person name="Reiff S.B."/>
            <person name="Swart E.C."/>
            <person name="Gosai S."/>
            <person name="Prabakaran S."/>
            <person name="Witkowska E."/>
            <person name="Larue G.E."/>
            <person name="Fisher S."/>
            <person name="Freeman R.M."/>
            <person name="Gunawardena J."/>
            <person name="Chu W."/>
            <person name="Stover N.A."/>
            <person name="Gregory B.D."/>
            <person name="Nowacki M."/>
            <person name="Derisi J."/>
            <person name="Roy S.W."/>
            <person name="Marshall W.F."/>
            <person name="Sood P."/>
        </authorList>
    </citation>
    <scope>NUCLEOTIDE SEQUENCE [LARGE SCALE GENOMIC DNA]</scope>
    <source>
        <strain evidence="3">WM001</strain>
    </source>
</reference>
<dbReference type="CDD" id="cd13969">
    <property type="entry name" value="ADCK1-like"/>
    <property type="match status" value="1"/>
</dbReference>
<comment type="caution">
    <text evidence="3">The sequence shown here is derived from an EMBL/GenBank/DDBJ whole genome shotgun (WGS) entry which is preliminary data.</text>
</comment>
<evidence type="ECO:0000259" key="2">
    <source>
        <dbReference type="Pfam" id="PF03109"/>
    </source>
</evidence>
<dbReference type="PANTHER" id="PTHR43173:SF28">
    <property type="entry name" value="AARF DOMAIN CONTAINING KINASE 5"/>
    <property type="match status" value="1"/>
</dbReference>
<dbReference type="InterPro" id="IPR051130">
    <property type="entry name" value="Mito_struct-func_regulator"/>
</dbReference>
<dbReference type="OrthoDB" id="427480at2759"/>
<dbReference type="InterPro" id="IPR011009">
    <property type="entry name" value="Kinase-like_dom_sf"/>
</dbReference>
<dbReference type="EMBL" id="MPUH01000112">
    <property type="protein sequence ID" value="OMJ90003.1"/>
    <property type="molecule type" value="Genomic_DNA"/>
</dbReference>
<keyword evidence="4" id="KW-1185">Reference proteome</keyword>
<proteinExistence type="inferred from homology"/>
<dbReference type="InterPro" id="IPR045307">
    <property type="entry name" value="ADCK1_dom"/>
</dbReference>
<sequence length="490" mass="57036">MAMFRSASKLLLAGGIGGYSLYQSSSIQTKQDIKGYFNSSINSIIAAKVLTLSVIDYMYSLKGLDYSSEEYHKVRSQVHYRVARRILNLSVRSRGIYFKAGQYLGNLDRIMPKEFTEILCVLQDSAPPLDFEEIRTVIDHDLPGAFNAFEEFDKQAIAAASLAQVHKAKLKTGETVAVKIQYPFLSAQTYTDFIVLRNITNICNWLLKMNQFEDMNLLNIWETFRDMCTQEVDFLHERFNSEKTKVIFANDKTIYVPKIYEKFSCSRVLTMEFVSGVKINDNEKIKELGFKTEDIADMLITAFGKMIFLYGHVHCDPHPGNIFVRSIDGKAQIILLDHGFYRYVPDDFRKDFCRLWQALVTLDYPTVKRISETMGLGEYYRYLPLILTYRTMSSRRPLGDIITEEEKRGLHKGNEITFEKITRLMQRLPPDLIFIVRTNNLVALHNLRLGGSSRKRFMKYTDMSFTALFSGLWYYWEKIKFYFLLLYMRL</sequence>
<dbReference type="Proteomes" id="UP000187209">
    <property type="component" value="Unassembled WGS sequence"/>
</dbReference>
<dbReference type="PANTHER" id="PTHR43173">
    <property type="entry name" value="ABC1 FAMILY PROTEIN"/>
    <property type="match status" value="1"/>
</dbReference>